<dbReference type="STRING" id="1423753.FD28_GL001166"/>
<protein>
    <recommendedName>
        <fullName evidence="3">Antitoxin of toxin-antitoxin stability system</fullName>
    </recommendedName>
</protein>
<name>A0A0R1UJ61_9LACO</name>
<evidence type="ECO:0008006" key="3">
    <source>
        <dbReference type="Google" id="ProtNLM"/>
    </source>
</evidence>
<evidence type="ECO:0000313" key="1">
    <source>
        <dbReference type="EMBL" id="KRL93294.1"/>
    </source>
</evidence>
<proteinExistence type="predicted"/>
<accession>A0A0R1UJ61</accession>
<dbReference type="RefSeq" id="WP_057735013.1">
    <property type="nucleotide sequence ID" value="NZ_AZFS01000064.1"/>
</dbReference>
<dbReference type="Proteomes" id="UP000051580">
    <property type="component" value="Unassembled WGS sequence"/>
</dbReference>
<gene>
    <name evidence="1" type="ORF">FD28_GL001166</name>
</gene>
<dbReference type="AlphaFoldDB" id="A0A0R1UJ61"/>
<comment type="caution">
    <text evidence="1">The sequence shown here is derived from an EMBL/GenBank/DDBJ whole genome shotgun (WGS) entry which is preliminary data.</text>
</comment>
<keyword evidence="2" id="KW-1185">Reference proteome</keyword>
<reference evidence="1 2" key="1">
    <citation type="journal article" date="2015" name="Genome Announc.">
        <title>Expanding the biotechnology potential of lactobacilli through comparative genomics of 213 strains and associated genera.</title>
        <authorList>
            <person name="Sun Z."/>
            <person name="Harris H.M."/>
            <person name="McCann A."/>
            <person name="Guo C."/>
            <person name="Argimon S."/>
            <person name="Zhang W."/>
            <person name="Yang X."/>
            <person name="Jeffery I.B."/>
            <person name="Cooney J.C."/>
            <person name="Kagawa T.F."/>
            <person name="Liu W."/>
            <person name="Song Y."/>
            <person name="Salvetti E."/>
            <person name="Wrobel A."/>
            <person name="Rasinkangas P."/>
            <person name="Parkhill J."/>
            <person name="Rea M.C."/>
            <person name="O'Sullivan O."/>
            <person name="Ritari J."/>
            <person name="Douillard F.P."/>
            <person name="Paul Ross R."/>
            <person name="Yang R."/>
            <person name="Briner A.E."/>
            <person name="Felis G.E."/>
            <person name="de Vos W.M."/>
            <person name="Barrangou R."/>
            <person name="Klaenhammer T.R."/>
            <person name="Caufield P.W."/>
            <person name="Cui Y."/>
            <person name="Zhang H."/>
            <person name="O'Toole P.W."/>
        </authorList>
    </citation>
    <scope>NUCLEOTIDE SEQUENCE [LARGE SCALE GENOMIC DNA]</scope>
    <source>
        <strain evidence="1 2">DSM 16381</strain>
    </source>
</reference>
<dbReference type="PATRIC" id="fig|1423753.3.peg.1213"/>
<dbReference type="EMBL" id="AZFS01000064">
    <property type="protein sequence ID" value="KRL93294.1"/>
    <property type="molecule type" value="Genomic_DNA"/>
</dbReference>
<organism evidence="1 2">
    <name type="scientific">Levilactobacillus hammesii DSM 16381</name>
    <dbReference type="NCBI Taxonomy" id="1423753"/>
    <lineage>
        <taxon>Bacteria</taxon>
        <taxon>Bacillati</taxon>
        <taxon>Bacillota</taxon>
        <taxon>Bacilli</taxon>
        <taxon>Lactobacillales</taxon>
        <taxon>Lactobacillaceae</taxon>
        <taxon>Levilactobacillus</taxon>
    </lineage>
</organism>
<evidence type="ECO:0000313" key="2">
    <source>
        <dbReference type="Proteomes" id="UP000051580"/>
    </source>
</evidence>
<sequence>MKSVKPRIVGSSTVLTVPKGISAKYPEYDVYSGRNGAIVFLPKEKNPFTDPEFIKRHQGALSDKDFTQVEVQHDEF</sequence>